<proteinExistence type="predicted"/>
<dbReference type="EMBL" id="JAVIJP010000034">
    <property type="protein sequence ID" value="KAL3629088.1"/>
    <property type="molecule type" value="Genomic_DNA"/>
</dbReference>
<sequence>MVIISSRLPKMKLNRDVEFLRRHVLVNNAPPDADESVSECVEHFFLGQLSKSLSQSSGKSKLISTYTNGFVVSSDVAIFDGITQRATNHSTRHRVSAVHCRRLQWSPVRLY</sequence>
<organism evidence="1 2">
    <name type="scientific">Castilleja foliolosa</name>
    <dbReference type="NCBI Taxonomy" id="1961234"/>
    <lineage>
        <taxon>Eukaryota</taxon>
        <taxon>Viridiplantae</taxon>
        <taxon>Streptophyta</taxon>
        <taxon>Embryophyta</taxon>
        <taxon>Tracheophyta</taxon>
        <taxon>Spermatophyta</taxon>
        <taxon>Magnoliopsida</taxon>
        <taxon>eudicotyledons</taxon>
        <taxon>Gunneridae</taxon>
        <taxon>Pentapetalae</taxon>
        <taxon>asterids</taxon>
        <taxon>lamiids</taxon>
        <taxon>Lamiales</taxon>
        <taxon>Orobanchaceae</taxon>
        <taxon>Pedicularideae</taxon>
        <taxon>Castillejinae</taxon>
        <taxon>Castilleja</taxon>
    </lineage>
</organism>
<keyword evidence="2" id="KW-1185">Reference proteome</keyword>
<comment type="caution">
    <text evidence="1">The sequence shown here is derived from an EMBL/GenBank/DDBJ whole genome shotgun (WGS) entry which is preliminary data.</text>
</comment>
<reference evidence="2" key="1">
    <citation type="journal article" date="2024" name="IScience">
        <title>Strigolactones Initiate the Formation of Haustorium-like Structures in Castilleja.</title>
        <authorList>
            <person name="Buerger M."/>
            <person name="Peterson D."/>
            <person name="Chory J."/>
        </authorList>
    </citation>
    <scope>NUCLEOTIDE SEQUENCE [LARGE SCALE GENOMIC DNA]</scope>
</reference>
<dbReference type="Proteomes" id="UP001632038">
    <property type="component" value="Unassembled WGS sequence"/>
</dbReference>
<evidence type="ECO:0000313" key="2">
    <source>
        <dbReference type="Proteomes" id="UP001632038"/>
    </source>
</evidence>
<evidence type="ECO:0000313" key="1">
    <source>
        <dbReference type="EMBL" id="KAL3629088.1"/>
    </source>
</evidence>
<accession>A0ABD3CHK8</accession>
<name>A0ABD3CHK8_9LAMI</name>
<dbReference type="AlphaFoldDB" id="A0ABD3CHK8"/>
<protein>
    <submittedName>
        <fullName evidence="1">Uncharacterized protein</fullName>
    </submittedName>
</protein>
<gene>
    <name evidence="1" type="ORF">CASFOL_026310</name>
</gene>